<dbReference type="AlphaFoldDB" id="A0A927GP65"/>
<comment type="caution">
    <text evidence="1">The sequence shown here is derived from an EMBL/GenBank/DDBJ whole genome shotgun (WGS) entry which is preliminary data.</text>
</comment>
<organism evidence="1">
    <name type="scientific">Streptomyces globisporus</name>
    <dbReference type="NCBI Taxonomy" id="1908"/>
    <lineage>
        <taxon>Bacteria</taxon>
        <taxon>Bacillati</taxon>
        <taxon>Actinomycetota</taxon>
        <taxon>Actinomycetes</taxon>
        <taxon>Kitasatosporales</taxon>
        <taxon>Streptomycetaceae</taxon>
        <taxon>Streptomyces</taxon>
    </lineage>
</organism>
<sequence>MAALVRQVQQHRLQEHPQPVRDAVLDQLRLMGPHPQKLLLTQPLHQLHQ</sequence>
<proteinExistence type="predicted"/>
<gene>
    <name evidence="1" type="ORF">ID875_19630</name>
</gene>
<evidence type="ECO:0000313" key="1">
    <source>
        <dbReference type="EMBL" id="MBD2829712.1"/>
    </source>
</evidence>
<accession>A0A927GP65</accession>
<protein>
    <submittedName>
        <fullName evidence="1">Uncharacterized protein</fullName>
    </submittedName>
</protein>
<reference evidence="1" key="1">
    <citation type="journal article" date="2020" name="PLoS ONE">
        <title>Isolation and characterization of Streptomyces bacteriophages and Streptomyces strains encoding biosynthetic arsenals: Streptomyces strains and phages for antibiotic discovery.</title>
        <authorList>
            <person name="Montano E.T."/>
            <person name="Nideffer J.F."/>
            <person name="Brumage L."/>
            <person name="Erb M."/>
            <person name="Derman A.I."/>
            <person name="Davis J.P."/>
            <person name="Estrada E."/>
            <person name="Fu S."/>
            <person name="Le D."/>
            <person name="Vuppala A."/>
            <person name="Tran C."/>
            <person name="Luterstein E."/>
            <person name="Lakkaraju S."/>
            <person name="Panchagnula S."/>
            <person name="Ren C."/>
            <person name="Doan J."/>
            <person name="Tran S."/>
            <person name="Soriano J."/>
            <person name="Fujita Y."/>
            <person name="Gutala P."/>
            <person name="Fujii Q."/>
            <person name="Lee M."/>
            <person name="Bui A."/>
            <person name="Villarreal C."/>
            <person name="Shing S.R."/>
            <person name="Kim S."/>
            <person name="Freeman D."/>
            <person name="Racha V."/>
            <person name="Ho A."/>
            <person name="Kumar P."/>
            <person name="Falah K."/>
            <person name="Dawson T."/>
            <person name="Enustun E."/>
            <person name="Prichard A."/>
            <person name="Gomez A."/>
            <person name="Khanna K."/>
            <person name="Trigg S."/>
            <person name="Fernandez L."/>
            <person name="Pogliano K."/>
            <person name="Pogliano J."/>
        </authorList>
    </citation>
    <scope>NUCLEOTIDE SEQUENCE</scope>
    <source>
        <strain evidence="1">QF2</strain>
    </source>
</reference>
<name>A0A927GP65_STRGL</name>
<dbReference type="EMBL" id="JACWUS010000003">
    <property type="protein sequence ID" value="MBD2829712.1"/>
    <property type="molecule type" value="Genomic_DNA"/>
</dbReference>